<dbReference type="OrthoDB" id="189843at2"/>
<dbReference type="PATRIC" id="fig|1315283.4.peg.1342"/>
<dbReference type="GO" id="GO:0009007">
    <property type="term" value="F:site-specific DNA-methyltransferase (adenine-specific) activity"/>
    <property type="evidence" value="ECO:0007669"/>
    <property type="project" value="InterPro"/>
</dbReference>
<proteinExistence type="predicted"/>
<dbReference type="GO" id="GO:0009307">
    <property type="term" value="P:DNA restriction-modification system"/>
    <property type="evidence" value="ECO:0007669"/>
    <property type="project" value="InterPro"/>
</dbReference>
<dbReference type="EMBL" id="CP011034">
    <property type="protein sequence ID" value="ALS32748.1"/>
    <property type="molecule type" value="Genomic_DNA"/>
</dbReference>
<dbReference type="Proteomes" id="UP000065261">
    <property type="component" value="Chromosome I"/>
</dbReference>
<evidence type="ECO:0000313" key="2">
    <source>
        <dbReference type="Proteomes" id="UP000065261"/>
    </source>
</evidence>
<name>A0A0U2V4K8_9GAMM</name>
<organism evidence="1">
    <name type="scientific">Pseudoalteromonas translucida KMM 520</name>
    <dbReference type="NCBI Taxonomy" id="1315283"/>
    <lineage>
        <taxon>Bacteria</taxon>
        <taxon>Pseudomonadati</taxon>
        <taxon>Pseudomonadota</taxon>
        <taxon>Gammaproteobacteria</taxon>
        <taxon>Alteromonadales</taxon>
        <taxon>Pseudoalteromonadaceae</taxon>
        <taxon>Pseudoalteromonas</taxon>
    </lineage>
</organism>
<protein>
    <submittedName>
        <fullName evidence="1">Uncharacterized protein</fullName>
    </submittedName>
</protein>
<dbReference type="RefSeq" id="WP_058373176.1">
    <property type="nucleotide sequence ID" value="NZ_CP011034.1"/>
</dbReference>
<dbReference type="GO" id="GO:0003677">
    <property type="term" value="F:DNA binding"/>
    <property type="evidence" value="ECO:0007669"/>
    <property type="project" value="InterPro"/>
</dbReference>
<accession>A0A0U2V4K8</accession>
<dbReference type="Pfam" id="PF05869">
    <property type="entry name" value="Dam"/>
    <property type="match status" value="1"/>
</dbReference>
<sequence length="199" mass="22328">MTPDQLINQDSGNVEFYTPAKVLQYVHQMFPVIDLDPASCAVANESVKATCYLTEKDDALTRNWIANRVWLNHPFNKGEIACKPKCVKKVCNDPSYSKYRGHCITEGIASNGDWIDYYLDQYAQGNFKEAMNITFVNSSEAWCQKLLKAGLSCFIDGRTHFNDAQGNVKKGAPKGCFITYLGDRTDEFRAIFSALGVVK</sequence>
<dbReference type="AlphaFoldDB" id="A0A0U2V4K8"/>
<dbReference type="InterPro" id="IPR008593">
    <property type="entry name" value="Dam_MeTrfase"/>
</dbReference>
<dbReference type="KEGG" id="ptn:PTRA_a1550"/>
<evidence type="ECO:0000313" key="1">
    <source>
        <dbReference type="EMBL" id="ALS32748.1"/>
    </source>
</evidence>
<gene>
    <name evidence="1" type="ORF">PTRA_a1550</name>
</gene>
<reference evidence="1 2" key="1">
    <citation type="submission" date="2015-03" db="EMBL/GenBank/DDBJ databases">
        <authorList>
            <person name="Murphy D."/>
        </authorList>
    </citation>
    <scope>NUCLEOTIDE SEQUENCE [LARGE SCALE GENOMIC DNA]</scope>
    <source>
        <strain evidence="1 2">KMM 520</strain>
    </source>
</reference>